<evidence type="ECO:0000259" key="6">
    <source>
        <dbReference type="Pfam" id="PF04542"/>
    </source>
</evidence>
<evidence type="ECO:0000313" key="9">
    <source>
        <dbReference type="Proteomes" id="UP001501410"/>
    </source>
</evidence>
<dbReference type="Pfam" id="PF08281">
    <property type="entry name" value="Sigma70_r4_2"/>
    <property type="match status" value="1"/>
</dbReference>
<comment type="similarity">
    <text evidence="1">Belongs to the sigma-70 factor family. ECF subfamily.</text>
</comment>
<name>A0ABP8MHV8_9BACT</name>
<keyword evidence="9" id="KW-1185">Reference proteome</keyword>
<evidence type="ECO:0000256" key="2">
    <source>
        <dbReference type="ARBA" id="ARBA00023015"/>
    </source>
</evidence>
<sequence>MNKQDNHKSDDELILSFRQTGDNRWLGLLLERHTLLLLGIAMKYLKDKHAAEDAVQQVFIKTITAFPKEPIQNFKGWLYILMRNHCFGVLRSPERFITDDGLEYVPSPENNSPEDWKLREQQWEHMHTALQLLNPEQQTCIRMFYMEERSYKEIMERTNFSFEQVKSYVQNGKRNLKILMQKMEQSRS</sequence>
<dbReference type="Pfam" id="PF04542">
    <property type="entry name" value="Sigma70_r2"/>
    <property type="match status" value="1"/>
</dbReference>
<feature type="domain" description="RNA polymerase sigma factor 70 region 4 type 2" evidence="7">
    <location>
        <begin position="127"/>
        <end position="176"/>
    </location>
</feature>
<protein>
    <submittedName>
        <fullName evidence="8">Sigma-70 family RNA polymerase sigma factor</fullName>
    </submittedName>
</protein>
<gene>
    <name evidence="8" type="ORF">GCM10023092_03240</name>
</gene>
<dbReference type="NCBIfam" id="TIGR02937">
    <property type="entry name" value="sigma70-ECF"/>
    <property type="match status" value="1"/>
</dbReference>
<dbReference type="RefSeq" id="WP_344822018.1">
    <property type="nucleotide sequence ID" value="NZ_BAABEZ010000002.1"/>
</dbReference>
<keyword evidence="5" id="KW-0804">Transcription</keyword>
<keyword evidence="3" id="KW-0731">Sigma factor</keyword>
<dbReference type="Gene3D" id="1.10.1740.10">
    <property type="match status" value="1"/>
</dbReference>
<dbReference type="SUPFAM" id="SSF88946">
    <property type="entry name" value="Sigma2 domain of RNA polymerase sigma factors"/>
    <property type="match status" value="1"/>
</dbReference>
<dbReference type="Proteomes" id="UP001501410">
    <property type="component" value="Unassembled WGS sequence"/>
</dbReference>
<dbReference type="InterPro" id="IPR013324">
    <property type="entry name" value="RNA_pol_sigma_r3/r4-like"/>
</dbReference>
<dbReference type="InterPro" id="IPR013325">
    <property type="entry name" value="RNA_pol_sigma_r2"/>
</dbReference>
<proteinExistence type="inferred from homology"/>
<keyword evidence="4" id="KW-0238">DNA-binding</keyword>
<evidence type="ECO:0000313" key="8">
    <source>
        <dbReference type="EMBL" id="GAA4449337.1"/>
    </source>
</evidence>
<dbReference type="SUPFAM" id="SSF88659">
    <property type="entry name" value="Sigma3 and sigma4 domains of RNA polymerase sigma factors"/>
    <property type="match status" value="1"/>
</dbReference>
<dbReference type="InterPro" id="IPR039425">
    <property type="entry name" value="RNA_pol_sigma-70-like"/>
</dbReference>
<evidence type="ECO:0000259" key="7">
    <source>
        <dbReference type="Pfam" id="PF08281"/>
    </source>
</evidence>
<dbReference type="CDD" id="cd06171">
    <property type="entry name" value="Sigma70_r4"/>
    <property type="match status" value="1"/>
</dbReference>
<evidence type="ECO:0000256" key="1">
    <source>
        <dbReference type="ARBA" id="ARBA00010641"/>
    </source>
</evidence>
<accession>A0ABP8MHV8</accession>
<keyword evidence="2" id="KW-0805">Transcription regulation</keyword>
<dbReference type="InterPro" id="IPR014284">
    <property type="entry name" value="RNA_pol_sigma-70_dom"/>
</dbReference>
<dbReference type="InterPro" id="IPR013249">
    <property type="entry name" value="RNA_pol_sigma70_r4_t2"/>
</dbReference>
<reference evidence="9" key="1">
    <citation type="journal article" date="2019" name="Int. J. Syst. Evol. Microbiol.">
        <title>The Global Catalogue of Microorganisms (GCM) 10K type strain sequencing project: providing services to taxonomists for standard genome sequencing and annotation.</title>
        <authorList>
            <consortium name="The Broad Institute Genomics Platform"/>
            <consortium name="The Broad Institute Genome Sequencing Center for Infectious Disease"/>
            <person name="Wu L."/>
            <person name="Ma J."/>
        </authorList>
    </citation>
    <scope>NUCLEOTIDE SEQUENCE [LARGE SCALE GENOMIC DNA]</scope>
    <source>
        <strain evidence="9">JCM 31921</strain>
    </source>
</reference>
<dbReference type="PANTHER" id="PTHR43133">
    <property type="entry name" value="RNA POLYMERASE ECF-TYPE SIGMA FACTO"/>
    <property type="match status" value="1"/>
</dbReference>
<organism evidence="8 9">
    <name type="scientific">Rurimicrobium arvi</name>
    <dbReference type="NCBI Taxonomy" id="2049916"/>
    <lineage>
        <taxon>Bacteria</taxon>
        <taxon>Pseudomonadati</taxon>
        <taxon>Bacteroidota</taxon>
        <taxon>Chitinophagia</taxon>
        <taxon>Chitinophagales</taxon>
        <taxon>Chitinophagaceae</taxon>
        <taxon>Rurimicrobium</taxon>
    </lineage>
</organism>
<dbReference type="InterPro" id="IPR036388">
    <property type="entry name" value="WH-like_DNA-bd_sf"/>
</dbReference>
<dbReference type="InterPro" id="IPR007627">
    <property type="entry name" value="RNA_pol_sigma70_r2"/>
</dbReference>
<dbReference type="Gene3D" id="1.10.10.10">
    <property type="entry name" value="Winged helix-like DNA-binding domain superfamily/Winged helix DNA-binding domain"/>
    <property type="match status" value="1"/>
</dbReference>
<evidence type="ECO:0000256" key="5">
    <source>
        <dbReference type="ARBA" id="ARBA00023163"/>
    </source>
</evidence>
<evidence type="ECO:0000256" key="4">
    <source>
        <dbReference type="ARBA" id="ARBA00023125"/>
    </source>
</evidence>
<feature type="domain" description="RNA polymerase sigma-70 region 2" evidence="6">
    <location>
        <begin position="29"/>
        <end position="91"/>
    </location>
</feature>
<evidence type="ECO:0000256" key="3">
    <source>
        <dbReference type="ARBA" id="ARBA00023082"/>
    </source>
</evidence>
<dbReference type="EMBL" id="BAABEZ010000002">
    <property type="protein sequence ID" value="GAA4449337.1"/>
    <property type="molecule type" value="Genomic_DNA"/>
</dbReference>
<comment type="caution">
    <text evidence="8">The sequence shown here is derived from an EMBL/GenBank/DDBJ whole genome shotgun (WGS) entry which is preliminary data.</text>
</comment>
<dbReference type="PANTHER" id="PTHR43133:SF8">
    <property type="entry name" value="RNA POLYMERASE SIGMA FACTOR HI_1459-RELATED"/>
    <property type="match status" value="1"/>
</dbReference>